<comment type="caution">
    <text evidence="2">The sequence shown here is derived from an EMBL/GenBank/DDBJ whole genome shotgun (WGS) entry which is preliminary data.</text>
</comment>
<dbReference type="GO" id="GO:0004129">
    <property type="term" value="F:cytochrome-c oxidase activity"/>
    <property type="evidence" value="ECO:0007669"/>
    <property type="project" value="InterPro"/>
</dbReference>
<keyword evidence="1" id="KW-1133">Transmembrane helix</keyword>
<organism evidence="2 3">
    <name type="scientific">Candidatus Kutchimonas denitrificans</name>
    <dbReference type="NCBI Taxonomy" id="3056748"/>
    <lineage>
        <taxon>Bacteria</taxon>
        <taxon>Pseudomonadati</taxon>
        <taxon>Gemmatimonadota</taxon>
        <taxon>Gemmatimonadia</taxon>
        <taxon>Candidatus Palauibacterales</taxon>
        <taxon>Candidatus Palauibacteraceae</taxon>
        <taxon>Candidatus Kutchimonas</taxon>
    </lineage>
</organism>
<keyword evidence="1" id="KW-0812">Transmembrane</keyword>
<gene>
    <name evidence="2" type="ORF">GWO12_14280</name>
</gene>
<dbReference type="GO" id="GO:0022904">
    <property type="term" value="P:respiratory electron transport chain"/>
    <property type="evidence" value="ECO:0007669"/>
    <property type="project" value="InterPro"/>
</dbReference>
<accession>A0AAE4ZBP7</accession>
<sequence>MRSESAVLSGGVQAEPGMRVYNQKLGMWVFLASEVMFFTSLIGAYIILRFGAGEWALPGIPLEEGGSPLAIQITAANTFL</sequence>
<dbReference type="InterPro" id="IPR013833">
    <property type="entry name" value="Cyt_c_oxidase_su3_a-hlx"/>
</dbReference>
<name>A0AAE4ZBP7_9BACT</name>
<dbReference type="GO" id="GO:0016020">
    <property type="term" value="C:membrane"/>
    <property type="evidence" value="ECO:0007669"/>
    <property type="project" value="InterPro"/>
</dbReference>
<feature type="non-terminal residue" evidence="2">
    <location>
        <position position="80"/>
    </location>
</feature>
<feature type="transmembrane region" description="Helical" evidence="1">
    <location>
        <begin position="25"/>
        <end position="48"/>
    </location>
</feature>
<protein>
    <recommendedName>
        <fullName evidence="4">Heme-copper oxidase subunit III family profile domain-containing protein</fullName>
    </recommendedName>
</protein>
<evidence type="ECO:0000256" key="1">
    <source>
        <dbReference type="SAM" id="Phobius"/>
    </source>
</evidence>
<keyword evidence="1" id="KW-0472">Membrane</keyword>
<evidence type="ECO:0008006" key="4">
    <source>
        <dbReference type="Google" id="ProtNLM"/>
    </source>
</evidence>
<dbReference type="Proteomes" id="UP000702544">
    <property type="component" value="Unassembled WGS sequence"/>
</dbReference>
<proteinExistence type="predicted"/>
<dbReference type="AlphaFoldDB" id="A0AAE4ZBP7"/>
<reference evidence="2 3" key="1">
    <citation type="submission" date="2020-01" db="EMBL/GenBank/DDBJ databases">
        <title>Genomes assembled from Gulf of Kutch pelagic sediment metagenomes.</title>
        <authorList>
            <person name="Chandrashekar M."/>
            <person name="Mahajan M.S."/>
            <person name="Dave K.J."/>
            <person name="Vatsa P."/>
            <person name="Nathani N.M."/>
        </authorList>
    </citation>
    <scope>NUCLEOTIDE SEQUENCE [LARGE SCALE GENOMIC DNA]</scope>
    <source>
        <strain evidence="2">KS3-K002</strain>
    </source>
</reference>
<dbReference type="Gene3D" id="1.20.120.80">
    <property type="entry name" value="Cytochrome c oxidase, subunit III, four-helix bundle"/>
    <property type="match status" value="1"/>
</dbReference>
<evidence type="ECO:0000313" key="3">
    <source>
        <dbReference type="Proteomes" id="UP000702544"/>
    </source>
</evidence>
<dbReference type="InterPro" id="IPR035973">
    <property type="entry name" value="Cyt_c_oxidase_su3-like_sf"/>
</dbReference>
<dbReference type="SUPFAM" id="SSF81452">
    <property type="entry name" value="Cytochrome c oxidase subunit III-like"/>
    <property type="match status" value="1"/>
</dbReference>
<dbReference type="EMBL" id="JAACAK010000120">
    <property type="protein sequence ID" value="NIR76257.1"/>
    <property type="molecule type" value="Genomic_DNA"/>
</dbReference>
<evidence type="ECO:0000313" key="2">
    <source>
        <dbReference type="EMBL" id="NIR76257.1"/>
    </source>
</evidence>